<keyword evidence="2" id="KW-1185">Reference proteome</keyword>
<dbReference type="PANTHER" id="PTHR11360">
    <property type="entry name" value="MONOCARBOXYLATE TRANSPORTER"/>
    <property type="match status" value="1"/>
</dbReference>
<dbReference type="GeneID" id="106806385"/>
<name>A0ABM1DV23_PRICU</name>
<dbReference type="SUPFAM" id="SSF103473">
    <property type="entry name" value="MFS general substrate transporter"/>
    <property type="match status" value="1"/>
</dbReference>
<sequence length="254" mass="26261">MLAPLLAVALIGSFTWQGAMLVTGGLSIHVVLAGMLFRPLPEPERNGKAAMKKETALSSAVIKKLVLYCSAMLFSTAGASSVSMFLVKYGLELGLPIDTVAQLSVIRAASATLAGFGVAIISGSSCFNRRIAYASGVSLGGATALLFFFAPSRALYPVLLCVNGLGTGVAYSLLASVNVDLFGVKNLLKIQGIISFAAGCANFIGPLIAGLLASCGIPGPCGTYGAEDFTAFLRESTCRAVRVYVCVVWKSSKS</sequence>
<proteinExistence type="predicted"/>
<accession>A0ABM1DV23</accession>
<organism evidence="2 3">
    <name type="scientific">Priapulus caudatus</name>
    <name type="common">Priapulid worm</name>
    <dbReference type="NCBI Taxonomy" id="37621"/>
    <lineage>
        <taxon>Eukaryota</taxon>
        <taxon>Metazoa</taxon>
        <taxon>Ecdysozoa</taxon>
        <taxon>Scalidophora</taxon>
        <taxon>Priapulida</taxon>
        <taxon>Priapulimorpha</taxon>
        <taxon>Priapulimorphida</taxon>
        <taxon>Priapulidae</taxon>
        <taxon>Priapulus</taxon>
    </lineage>
</organism>
<dbReference type="Gene3D" id="1.20.1250.20">
    <property type="entry name" value="MFS general substrate transporter like domains"/>
    <property type="match status" value="1"/>
</dbReference>
<feature type="transmembrane region" description="Helical" evidence="1">
    <location>
        <begin position="65"/>
        <end position="87"/>
    </location>
</feature>
<dbReference type="PANTHER" id="PTHR11360:SF260">
    <property type="entry name" value="MFS DOMAIN-CONTAINING PROTEIN"/>
    <property type="match status" value="1"/>
</dbReference>
<keyword evidence="1" id="KW-1133">Transmembrane helix</keyword>
<dbReference type="RefSeq" id="XP_014663794.1">
    <property type="nucleotide sequence ID" value="XM_014808308.1"/>
</dbReference>
<keyword evidence="1" id="KW-0812">Transmembrane</keyword>
<feature type="transmembrane region" description="Helical" evidence="1">
    <location>
        <begin position="6"/>
        <end position="37"/>
    </location>
</feature>
<dbReference type="InterPro" id="IPR011701">
    <property type="entry name" value="MFS"/>
</dbReference>
<feature type="transmembrane region" description="Helical" evidence="1">
    <location>
        <begin position="193"/>
        <end position="213"/>
    </location>
</feature>
<dbReference type="InterPro" id="IPR036259">
    <property type="entry name" value="MFS_trans_sf"/>
</dbReference>
<dbReference type="InterPro" id="IPR050327">
    <property type="entry name" value="Proton-linked_MCT"/>
</dbReference>
<feature type="transmembrane region" description="Helical" evidence="1">
    <location>
        <begin position="131"/>
        <end position="150"/>
    </location>
</feature>
<gene>
    <name evidence="3" type="primary">LOC106806385</name>
</gene>
<reference evidence="3" key="1">
    <citation type="submission" date="2025-08" db="UniProtKB">
        <authorList>
            <consortium name="RefSeq"/>
        </authorList>
    </citation>
    <scope>IDENTIFICATION</scope>
</reference>
<feature type="transmembrane region" description="Helical" evidence="1">
    <location>
        <begin position="99"/>
        <end position="119"/>
    </location>
</feature>
<evidence type="ECO:0000256" key="1">
    <source>
        <dbReference type="SAM" id="Phobius"/>
    </source>
</evidence>
<keyword evidence="1" id="KW-0472">Membrane</keyword>
<evidence type="ECO:0000313" key="3">
    <source>
        <dbReference type="RefSeq" id="XP_014663794.1"/>
    </source>
</evidence>
<dbReference type="Proteomes" id="UP000695022">
    <property type="component" value="Unplaced"/>
</dbReference>
<dbReference type="Pfam" id="PF07690">
    <property type="entry name" value="MFS_1"/>
    <property type="match status" value="1"/>
</dbReference>
<protein>
    <submittedName>
        <fullName evidence="3">Monocarboxylate transporter 12-like</fullName>
    </submittedName>
</protein>
<feature type="transmembrane region" description="Helical" evidence="1">
    <location>
        <begin position="156"/>
        <end position="181"/>
    </location>
</feature>
<evidence type="ECO:0000313" key="2">
    <source>
        <dbReference type="Proteomes" id="UP000695022"/>
    </source>
</evidence>